<protein>
    <submittedName>
        <fullName evidence="1">Uncharacterized protein</fullName>
    </submittedName>
</protein>
<reference evidence="1" key="1">
    <citation type="submission" date="2022-03" db="EMBL/GenBank/DDBJ databases">
        <title>Genomic analyses of argali, domestic sheep and their hybrids provide insights into chromosomal evolution, heterosis and genetic basis of agronomic traits.</title>
        <authorList>
            <person name="Li M."/>
        </authorList>
    </citation>
    <scope>NUCLEOTIDE SEQUENCE</scope>
    <source>
        <strain evidence="1">F1 hybrid</strain>
    </source>
</reference>
<feature type="non-terminal residue" evidence="1">
    <location>
        <position position="1"/>
    </location>
</feature>
<sequence length="50" mass="5859">YMGCIEVLQSMRSLDFGMRTQVTRVLIHIIQAAIYPDSYCIYKLFENAKK</sequence>
<accession>A0ACB9V0G9</accession>
<proteinExistence type="predicted"/>
<evidence type="ECO:0000313" key="2">
    <source>
        <dbReference type="Proteomes" id="UP001057279"/>
    </source>
</evidence>
<comment type="caution">
    <text evidence="1">The sequence shown here is derived from an EMBL/GenBank/DDBJ whole genome shotgun (WGS) entry which is preliminary data.</text>
</comment>
<evidence type="ECO:0000313" key="1">
    <source>
        <dbReference type="EMBL" id="KAI4583259.1"/>
    </source>
</evidence>
<organism evidence="1 2">
    <name type="scientific">Ovis ammon polii x Ovis aries</name>
    <dbReference type="NCBI Taxonomy" id="2918886"/>
    <lineage>
        <taxon>Eukaryota</taxon>
        <taxon>Metazoa</taxon>
        <taxon>Chordata</taxon>
        <taxon>Craniata</taxon>
        <taxon>Vertebrata</taxon>
        <taxon>Euteleostomi</taxon>
        <taxon>Mammalia</taxon>
        <taxon>Eutheria</taxon>
        <taxon>Laurasiatheria</taxon>
        <taxon>Artiodactyla</taxon>
        <taxon>Ruminantia</taxon>
        <taxon>Pecora</taxon>
        <taxon>Bovidae</taxon>
        <taxon>Caprinae</taxon>
        <taxon>Ovis</taxon>
    </lineage>
</organism>
<dbReference type="EMBL" id="CM043032">
    <property type="protein sequence ID" value="KAI4583259.1"/>
    <property type="molecule type" value="Genomic_DNA"/>
</dbReference>
<name>A0ACB9V0G9_9CETA</name>
<gene>
    <name evidence="1" type="ORF">MJG53_008472</name>
</gene>
<keyword evidence="2" id="KW-1185">Reference proteome</keyword>
<dbReference type="Proteomes" id="UP001057279">
    <property type="component" value="Linkage Group LG07"/>
</dbReference>